<gene>
    <name evidence="2" type="ORF">BofuT4_P094520.1</name>
</gene>
<organism evidence="2 3">
    <name type="scientific">Botryotinia fuckeliana (strain T4)</name>
    <name type="common">Noble rot fungus</name>
    <name type="synonym">Botrytis cinerea</name>
    <dbReference type="NCBI Taxonomy" id="999810"/>
    <lineage>
        <taxon>Eukaryota</taxon>
        <taxon>Fungi</taxon>
        <taxon>Dikarya</taxon>
        <taxon>Ascomycota</taxon>
        <taxon>Pezizomycotina</taxon>
        <taxon>Leotiomycetes</taxon>
        <taxon>Helotiales</taxon>
        <taxon>Sclerotiniaceae</taxon>
        <taxon>Botrytis</taxon>
    </lineage>
</organism>
<dbReference type="OrthoDB" id="3558911at2759"/>
<protein>
    <submittedName>
        <fullName evidence="2">Uncharacterized protein</fullName>
    </submittedName>
</protein>
<dbReference type="Proteomes" id="UP000008177">
    <property type="component" value="Unplaced contigs"/>
</dbReference>
<dbReference type="HOGENOM" id="CLU_2026358_0_0_1"/>
<evidence type="ECO:0000256" key="1">
    <source>
        <dbReference type="SAM" id="MobiDB-lite"/>
    </source>
</evidence>
<dbReference type="AlphaFoldDB" id="G2YD96"/>
<accession>G2YD96</accession>
<dbReference type="EMBL" id="FQ790321">
    <property type="protein sequence ID" value="CCD49744.1"/>
    <property type="molecule type" value="Genomic_DNA"/>
</dbReference>
<name>G2YD96_BOTF4</name>
<evidence type="ECO:0000313" key="3">
    <source>
        <dbReference type="Proteomes" id="UP000008177"/>
    </source>
</evidence>
<dbReference type="InParanoid" id="G2YD96"/>
<reference evidence="3" key="1">
    <citation type="journal article" date="2011" name="PLoS Genet.">
        <title>Genomic analysis of the necrotrophic fungal pathogens Sclerotinia sclerotiorum and Botrytis cinerea.</title>
        <authorList>
            <person name="Amselem J."/>
            <person name="Cuomo C.A."/>
            <person name="van Kan J.A."/>
            <person name="Viaud M."/>
            <person name="Benito E.P."/>
            <person name="Couloux A."/>
            <person name="Coutinho P.M."/>
            <person name="de Vries R.P."/>
            <person name="Dyer P.S."/>
            <person name="Fillinger S."/>
            <person name="Fournier E."/>
            <person name="Gout L."/>
            <person name="Hahn M."/>
            <person name="Kohn L."/>
            <person name="Lapalu N."/>
            <person name="Plummer K.M."/>
            <person name="Pradier J.M."/>
            <person name="Quevillon E."/>
            <person name="Sharon A."/>
            <person name="Simon A."/>
            <person name="ten Have A."/>
            <person name="Tudzynski B."/>
            <person name="Tudzynski P."/>
            <person name="Wincker P."/>
            <person name="Andrew M."/>
            <person name="Anthouard V."/>
            <person name="Beever R.E."/>
            <person name="Beffa R."/>
            <person name="Benoit I."/>
            <person name="Bouzid O."/>
            <person name="Brault B."/>
            <person name="Chen Z."/>
            <person name="Choquer M."/>
            <person name="Collemare J."/>
            <person name="Cotton P."/>
            <person name="Danchin E.G."/>
            <person name="Da Silva C."/>
            <person name="Gautier A."/>
            <person name="Giraud C."/>
            <person name="Giraud T."/>
            <person name="Gonzalez C."/>
            <person name="Grossetete S."/>
            <person name="Guldener U."/>
            <person name="Henrissat B."/>
            <person name="Howlett B.J."/>
            <person name="Kodira C."/>
            <person name="Kretschmer M."/>
            <person name="Lappartient A."/>
            <person name="Leroch M."/>
            <person name="Levis C."/>
            <person name="Mauceli E."/>
            <person name="Neuveglise C."/>
            <person name="Oeser B."/>
            <person name="Pearson M."/>
            <person name="Poulain J."/>
            <person name="Poussereau N."/>
            <person name="Quesneville H."/>
            <person name="Rascle C."/>
            <person name="Schumacher J."/>
            <person name="Segurens B."/>
            <person name="Sexton A."/>
            <person name="Silva E."/>
            <person name="Sirven C."/>
            <person name="Soanes D.M."/>
            <person name="Talbot N.J."/>
            <person name="Templeton M."/>
            <person name="Yandava C."/>
            <person name="Yarden O."/>
            <person name="Zeng Q."/>
            <person name="Rollins J.A."/>
            <person name="Lebrun M.H."/>
            <person name="Dickman M."/>
        </authorList>
    </citation>
    <scope>NUCLEOTIDE SEQUENCE [LARGE SCALE GENOMIC DNA]</scope>
    <source>
        <strain evidence="3">T4</strain>
    </source>
</reference>
<proteinExistence type="predicted"/>
<feature type="compositionally biased region" description="Polar residues" evidence="1">
    <location>
        <begin position="22"/>
        <end position="32"/>
    </location>
</feature>
<sequence>MNTSMDTGSSDSSPPDDKSPSNVPRTKFQNTPEAGWTNHKCRDWLEDYFSTMCGYQKGVAESKALNFMGSGMSMYMMSIAEWKTLMGVCEGSGIFGILMKHNKYGKYCFHTYNTRKNGSMYY</sequence>
<evidence type="ECO:0000313" key="2">
    <source>
        <dbReference type="EMBL" id="CCD49744.1"/>
    </source>
</evidence>
<feature type="region of interest" description="Disordered" evidence="1">
    <location>
        <begin position="1"/>
        <end position="35"/>
    </location>
</feature>